<proteinExistence type="predicted"/>
<evidence type="ECO:0000256" key="1">
    <source>
        <dbReference type="SAM" id="MobiDB-lite"/>
    </source>
</evidence>
<feature type="region of interest" description="Disordered" evidence="1">
    <location>
        <begin position="130"/>
        <end position="150"/>
    </location>
</feature>
<dbReference type="EMBL" id="JACASE010000010">
    <property type="protein sequence ID" value="KAF6431614.1"/>
    <property type="molecule type" value="Genomic_DNA"/>
</dbReference>
<organism evidence="2 3">
    <name type="scientific">Rousettus aegyptiacus</name>
    <name type="common">Egyptian fruit bat</name>
    <name type="synonym">Pteropus aegyptiacus</name>
    <dbReference type="NCBI Taxonomy" id="9407"/>
    <lineage>
        <taxon>Eukaryota</taxon>
        <taxon>Metazoa</taxon>
        <taxon>Chordata</taxon>
        <taxon>Craniata</taxon>
        <taxon>Vertebrata</taxon>
        <taxon>Euteleostomi</taxon>
        <taxon>Mammalia</taxon>
        <taxon>Eutheria</taxon>
        <taxon>Laurasiatheria</taxon>
        <taxon>Chiroptera</taxon>
        <taxon>Yinpterochiroptera</taxon>
        <taxon>Pteropodoidea</taxon>
        <taxon>Pteropodidae</taxon>
        <taxon>Rousettinae</taxon>
        <taxon>Rousettus</taxon>
    </lineage>
</organism>
<comment type="caution">
    <text evidence="2">The sequence shown here is derived from an EMBL/GenBank/DDBJ whole genome shotgun (WGS) entry which is preliminary data.</text>
</comment>
<protein>
    <submittedName>
        <fullName evidence="2">Uncharacterized protein</fullName>
    </submittedName>
</protein>
<accession>A0A7J8E877</accession>
<dbReference type="Proteomes" id="UP000593571">
    <property type="component" value="Unassembled WGS sequence"/>
</dbReference>
<reference evidence="2 3" key="1">
    <citation type="journal article" date="2020" name="Nature">
        <title>Six reference-quality genomes reveal evolution of bat adaptations.</title>
        <authorList>
            <person name="Jebb D."/>
            <person name="Huang Z."/>
            <person name="Pippel M."/>
            <person name="Hughes G.M."/>
            <person name="Lavrichenko K."/>
            <person name="Devanna P."/>
            <person name="Winkler S."/>
            <person name="Jermiin L.S."/>
            <person name="Skirmuntt E.C."/>
            <person name="Katzourakis A."/>
            <person name="Burkitt-Gray L."/>
            <person name="Ray D.A."/>
            <person name="Sullivan K.A.M."/>
            <person name="Roscito J.G."/>
            <person name="Kirilenko B.M."/>
            <person name="Davalos L.M."/>
            <person name="Corthals A.P."/>
            <person name="Power M.L."/>
            <person name="Jones G."/>
            <person name="Ransome R.D."/>
            <person name="Dechmann D.K.N."/>
            <person name="Locatelli A.G."/>
            <person name="Puechmaille S.J."/>
            <person name="Fedrigo O."/>
            <person name="Jarvis E.D."/>
            <person name="Hiller M."/>
            <person name="Vernes S.C."/>
            <person name="Myers E.W."/>
            <person name="Teeling E.C."/>
        </authorList>
    </citation>
    <scope>NUCLEOTIDE SEQUENCE [LARGE SCALE GENOMIC DNA]</scope>
    <source>
        <strain evidence="2">MRouAeg1</strain>
        <tissue evidence="2">Muscle</tissue>
    </source>
</reference>
<name>A0A7J8E877_ROUAE</name>
<sequence length="150" mass="16151">MTGRLFRIPTAPATTKGGPLLSILMRSHKPLQNKEATTRRSVSPPWTASTPAWPEASEEIAAHMRGKTARFRASSCRLPFVLSGGLLPSFPGSPPPIWLTSSLQPQTKKRSASAHLRTAVHPLRNPAWPCASRLRPAQGSASQEAKAAVD</sequence>
<gene>
    <name evidence="2" type="ORF">HJG63_008125</name>
</gene>
<dbReference type="AlphaFoldDB" id="A0A7J8E877"/>
<feature type="compositionally biased region" description="Polar residues" evidence="1">
    <location>
        <begin position="39"/>
        <end position="50"/>
    </location>
</feature>
<keyword evidence="3" id="KW-1185">Reference proteome</keyword>
<feature type="region of interest" description="Disordered" evidence="1">
    <location>
        <begin position="32"/>
        <end position="54"/>
    </location>
</feature>
<evidence type="ECO:0000313" key="3">
    <source>
        <dbReference type="Proteomes" id="UP000593571"/>
    </source>
</evidence>
<evidence type="ECO:0000313" key="2">
    <source>
        <dbReference type="EMBL" id="KAF6431614.1"/>
    </source>
</evidence>